<proteinExistence type="predicted"/>
<evidence type="ECO:0000313" key="1">
    <source>
        <dbReference type="EMBL" id="DAE23907.1"/>
    </source>
</evidence>
<sequence length="171" mass="18428">MAKLNREAMATYLDTVFNTKVADVSKAVFEIIGDDIEEMSVELNPDTEQNKNILGQTKTKDNGYEPSMDADPFYADPDKKLYPKIRDIALGRLKGDACKTLMLEVFVEDTEATTHTAYVREVLVKPQSYGGDTGGLNFPFNVSEDGASVKGTVTAASLASGSPTFTAAGSV</sequence>
<dbReference type="EMBL" id="BK015761">
    <property type="protein sequence ID" value="DAE23907.1"/>
    <property type="molecule type" value="Genomic_DNA"/>
</dbReference>
<accession>A0A8S5QYI2</accession>
<reference evidence="1" key="1">
    <citation type="journal article" date="2021" name="Proc. Natl. Acad. Sci. U.S.A.">
        <title>A Catalog of Tens of Thousands of Viruses from Human Metagenomes Reveals Hidden Associations with Chronic Diseases.</title>
        <authorList>
            <person name="Tisza M.J."/>
            <person name="Buck C.B."/>
        </authorList>
    </citation>
    <scope>NUCLEOTIDE SEQUENCE</scope>
    <source>
        <strain evidence="1">CtoWO12</strain>
    </source>
</reference>
<protein>
    <submittedName>
        <fullName evidence="1">Uncharacterized protein</fullName>
    </submittedName>
</protein>
<organism evidence="1">
    <name type="scientific">Siphoviridae sp. ctoWO12</name>
    <dbReference type="NCBI Taxonomy" id="2826461"/>
    <lineage>
        <taxon>Viruses</taxon>
        <taxon>Duplodnaviria</taxon>
        <taxon>Heunggongvirae</taxon>
        <taxon>Uroviricota</taxon>
        <taxon>Caudoviricetes</taxon>
    </lineage>
</organism>
<name>A0A8S5QYI2_9CAUD</name>